<evidence type="ECO:0000313" key="1">
    <source>
        <dbReference type="EMBL" id="EFH48512.1"/>
    </source>
</evidence>
<protein>
    <submittedName>
        <fullName evidence="1">Uncharacterized protein</fullName>
    </submittedName>
</protein>
<dbReference type="HOGENOM" id="CLU_2515715_0_0_1"/>
<gene>
    <name evidence="1" type="ORF">ARALYDRAFT_910787</name>
</gene>
<accession>D7M5G6</accession>
<name>D7M5G6_ARALL</name>
<sequence length="85" mass="9749">MHAEWKRVFTMRNEERKRLDLGIGDSGSFKGSSRDGGGRLWPGKAKPPSMVLRSTPYCLQLSRLSMEIHEKGRLDLFFLLKTALR</sequence>
<dbReference type="Proteomes" id="UP000008694">
    <property type="component" value="Unassembled WGS sequence"/>
</dbReference>
<proteinExistence type="predicted"/>
<evidence type="ECO:0000313" key="2">
    <source>
        <dbReference type="Proteomes" id="UP000008694"/>
    </source>
</evidence>
<reference evidence="2" key="1">
    <citation type="journal article" date="2011" name="Nat. Genet.">
        <title>The Arabidopsis lyrata genome sequence and the basis of rapid genome size change.</title>
        <authorList>
            <person name="Hu T.T."/>
            <person name="Pattyn P."/>
            <person name="Bakker E.G."/>
            <person name="Cao J."/>
            <person name="Cheng J.-F."/>
            <person name="Clark R.M."/>
            <person name="Fahlgren N."/>
            <person name="Fawcett J.A."/>
            <person name="Grimwood J."/>
            <person name="Gundlach H."/>
            <person name="Haberer G."/>
            <person name="Hollister J.D."/>
            <person name="Ossowski S."/>
            <person name="Ottilar R.P."/>
            <person name="Salamov A.A."/>
            <person name="Schneeberger K."/>
            <person name="Spannagl M."/>
            <person name="Wang X."/>
            <person name="Yang L."/>
            <person name="Nasrallah M.E."/>
            <person name="Bergelson J."/>
            <person name="Carrington J.C."/>
            <person name="Gaut B.S."/>
            <person name="Schmutz J."/>
            <person name="Mayer K.F.X."/>
            <person name="Van de Peer Y."/>
            <person name="Grigoriev I.V."/>
            <person name="Nordborg M."/>
            <person name="Weigel D."/>
            <person name="Guo Y.-L."/>
        </authorList>
    </citation>
    <scope>NUCLEOTIDE SEQUENCE [LARGE SCALE GENOMIC DNA]</scope>
    <source>
        <strain evidence="2">cv. MN47</strain>
    </source>
</reference>
<dbReference type="Gramene" id="scaffold_602844.1">
    <property type="protein sequence ID" value="scaffold_602844.1"/>
    <property type="gene ID" value="scaffold_602844.1"/>
</dbReference>
<organism evidence="2">
    <name type="scientific">Arabidopsis lyrata subsp. lyrata</name>
    <name type="common">Lyre-leaved rock-cress</name>
    <dbReference type="NCBI Taxonomy" id="81972"/>
    <lineage>
        <taxon>Eukaryota</taxon>
        <taxon>Viridiplantae</taxon>
        <taxon>Streptophyta</taxon>
        <taxon>Embryophyta</taxon>
        <taxon>Tracheophyta</taxon>
        <taxon>Spermatophyta</taxon>
        <taxon>Magnoliopsida</taxon>
        <taxon>eudicotyledons</taxon>
        <taxon>Gunneridae</taxon>
        <taxon>Pentapetalae</taxon>
        <taxon>rosids</taxon>
        <taxon>malvids</taxon>
        <taxon>Brassicales</taxon>
        <taxon>Brassicaceae</taxon>
        <taxon>Camelineae</taxon>
        <taxon>Arabidopsis</taxon>
    </lineage>
</organism>
<dbReference type="AlphaFoldDB" id="D7M5G6"/>
<dbReference type="EMBL" id="GL348718">
    <property type="protein sequence ID" value="EFH48512.1"/>
    <property type="molecule type" value="Genomic_DNA"/>
</dbReference>
<keyword evidence="2" id="KW-1185">Reference proteome</keyword>